<protein>
    <submittedName>
        <fullName evidence="2">Uncharacterized protein</fullName>
    </submittedName>
</protein>
<keyword evidence="1" id="KW-0812">Transmembrane</keyword>
<keyword evidence="1" id="KW-1133">Transmembrane helix</keyword>
<name>A0AAV4PUD4_CAEEX</name>
<evidence type="ECO:0000313" key="3">
    <source>
        <dbReference type="Proteomes" id="UP001054945"/>
    </source>
</evidence>
<dbReference type="EMBL" id="BPLR01005168">
    <property type="protein sequence ID" value="GIY00325.1"/>
    <property type="molecule type" value="Genomic_DNA"/>
</dbReference>
<gene>
    <name evidence="2" type="ORF">CEXT_145131</name>
</gene>
<comment type="caution">
    <text evidence="2">The sequence shown here is derived from an EMBL/GenBank/DDBJ whole genome shotgun (WGS) entry which is preliminary data.</text>
</comment>
<keyword evidence="3" id="KW-1185">Reference proteome</keyword>
<reference evidence="2 3" key="1">
    <citation type="submission" date="2021-06" db="EMBL/GenBank/DDBJ databases">
        <title>Caerostris extrusa draft genome.</title>
        <authorList>
            <person name="Kono N."/>
            <person name="Arakawa K."/>
        </authorList>
    </citation>
    <scope>NUCLEOTIDE SEQUENCE [LARGE SCALE GENOMIC DNA]</scope>
</reference>
<dbReference type="Proteomes" id="UP001054945">
    <property type="component" value="Unassembled WGS sequence"/>
</dbReference>
<evidence type="ECO:0000313" key="2">
    <source>
        <dbReference type="EMBL" id="GIY00325.1"/>
    </source>
</evidence>
<sequence length="105" mass="12115">MVPWMRRKTEVTDHHMRLVLWLGYSGFIVATLFVGVVCLDWSMKLYYLPLAGETGRTCFLIAPCDENRGKKAPPILSPSPDFAFFFDQRRRLPLTTYSKCHLCVS</sequence>
<organism evidence="2 3">
    <name type="scientific">Caerostris extrusa</name>
    <name type="common">Bark spider</name>
    <name type="synonym">Caerostris bankana</name>
    <dbReference type="NCBI Taxonomy" id="172846"/>
    <lineage>
        <taxon>Eukaryota</taxon>
        <taxon>Metazoa</taxon>
        <taxon>Ecdysozoa</taxon>
        <taxon>Arthropoda</taxon>
        <taxon>Chelicerata</taxon>
        <taxon>Arachnida</taxon>
        <taxon>Araneae</taxon>
        <taxon>Araneomorphae</taxon>
        <taxon>Entelegynae</taxon>
        <taxon>Araneoidea</taxon>
        <taxon>Araneidae</taxon>
        <taxon>Caerostris</taxon>
    </lineage>
</organism>
<keyword evidence="1" id="KW-0472">Membrane</keyword>
<feature type="transmembrane region" description="Helical" evidence="1">
    <location>
        <begin position="20"/>
        <end position="39"/>
    </location>
</feature>
<proteinExistence type="predicted"/>
<dbReference type="AlphaFoldDB" id="A0AAV4PUD4"/>
<evidence type="ECO:0000256" key="1">
    <source>
        <dbReference type="SAM" id="Phobius"/>
    </source>
</evidence>
<accession>A0AAV4PUD4</accession>